<reference evidence="3 4" key="1">
    <citation type="submission" date="2019-06" db="EMBL/GenBank/DDBJ databases">
        <authorList>
            <person name="Cleveland K."/>
            <person name="Luciani P."/>
            <person name="Chung H."/>
            <person name="Caruso S.M."/>
            <person name="Garlena R.A."/>
            <person name="Russell D.A."/>
            <person name="Pope W.H."/>
            <person name="Jacobs-Sera D."/>
            <person name="Hatfull G.F."/>
        </authorList>
    </citation>
    <scope>NUCLEOTIDE SEQUENCE [LARGE SCALE GENOMIC DNA]</scope>
</reference>
<organism evidence="3 4">
    <name type="scientific">Microbacterium phage Araxxi</name>
    <dbReference type="NCBI Taxonomy" id="2590948"/>
    <lineage>
        <taxon>Viruses</taxon>
        <taxon>Duplodnaviria</taxon>
        <taxon>Heunggongvirae</taxon>
        <taxon>Uroviricota</taxon>
        <taxon>Caudoviricetes</taxon>
        <taxon>Burrovirus</taxon>
        <taxon>Burrovirus araxxi</taxon>
    </lineage>
</organism>
<dbReference type="Proteomes" id="UP000315309">
    <property type="component" value="Segment"/>
</dbReference>
<dbReference type="InterPro" id="IPR036116">
    <property type="entry name" value="FN3_sf"/>
</dbReference>
<feature type="domain" description="Fibronectin type-III" evidence="2">
    <location>
        <begin position="238"/>
        <end position="330"/>
    </location>
</feature>
<evidence type="ECO:0000256" key="1">
    <source>
        <dbReference type="ARBA" id="ARBA00022737"/>
    </source>
</evidence>
<dbReference type="PROSITE" id="PS50853">
    <property type="entry name" value="FN3"/>
    <property type="match status" value="3"/>
</dbReference>
<dbReference type="InterPro" id="IPR013783">
    <property type="entry name" value="Ig-like_fold"/>
</dbReference>
<dbReference type="KEGG" id="vg:55621172"/>
<dbReference type="Pfam" id="PF00041">
    <property type="entry name" value="fn3"/>
    <property type="match status" value="1"/>
</dbReference>
<dbReference type="GeneID" id="55621172"/>
<dbReference type="InterPro" id="IPR003961">
    <property type="entry name" value="FN3_dom"/>
</dbReference>
<dbReference type="SUPFAM" id="SSF49265">
    <property type="entry name" value="Fibronectin type III"/>
    <property type="match status" value="2"/>
</dbReference>
<evidence type="ECO:0000259" key="2">
    <source>
        <dbReference type="PROSITE" id="PS50853"/>
    </source>
</evidence>
<keyword evidence="1" id="KW-0677">Repeat</keyword>
<protein>
    <recommendedName>
        <fullName evidence="2">Fibronectin type-III domain-containing protein</fullName>
    </recommendedName>
</protein>
<evidence type="ECO:0000313" key="3">
    <source>
        <dbReference type="EMBL" id="QDP44851.1"/>
    </source>
</evidence>
<proteinExistence type="predicted"/>
<sequence length="569" mass="61331">MADVIGWGRSSPNVNFYLEFEWVQHSAATANYSWVRTRLRCNNAGNASTATSWGQSGEQRWWSNTGHSGSHWAGSNFLPSGYGANAQRWRDEWNFDVYHDANGNATMQFGMAVEMPDNVGVFEGYSGNIALPRIPLVPYPASAPTASNITTNSVQLTWTNGARGHANTDQVLLRRYDGSNATGPYDDRPLAANATSYNWTGLVRGSTVTFVVYNHNSDGYSAQGPKRTVTLLNTVPDKPATPTLNSVTNNSAVIATTEPSYVGAGITAREHQLSPDPSFATGVITSTAGSSPRTFNSLTRYTNYYSRYRVQNAIGWSDWSDTLSLQTLADVPTAPSGYSATDIASTTAYSGLPVVSDAGGAPLINLRHQFATTQDANATVNTLGRYGLPFMSGLVANTTYWYRIAVQNVAGWSAWGPWVSFATKSNVPGPPASVSVTGITNTTAQLNWAVPANLYGATITGYTIRVAPNRDFGTGVVVYNLGSDVTNKVMDGLQPGTEYFAQVWSTTSNGFGSYSTVQSFTTTGTAPGAKPMWVRVAGAWRPGTPWVKVTGVWRQGVVWRKVAGVWRKL</sequence>
<evidence type="ECO:0000313" key="4">
    <source>
        <dbReference type="Proteomes" id="UP000315309"/>
    </source>
</evidence>
<dbReference type="PANTHER" id="PTHR13817:SF73">
    <property type="entry name" value="FIBRONECTIN TYPE-III DOMAIN-CONTAINING PROTEIN"/>
    <property type="match status" value="1"/>
</dbReference>
<name>A0A516KT36_9CAUD</name>
<feature type="domain" description="Fibronectin type-III" evidence="2">
    <location>
        <begin position="430"/>
        <end position="525"/>
    </location>
</feature>
<dbReference type="CDD" id="cd00063">
    <property type="entry name" value="FN3"/>
    <property type="match status" value="3"/>
</dbReference>
<dbReference type="SMART" id="SM00060">
    <property type="entry name" value="FN3"/>
    <property type="match status" value="3"/>
</dbReference>
<dbReference type="PANTHER" id="PTHR13817">
    <property type="entry name" value="TITIN"/>
    <property type="match status" value="1"/>
</dbReference>
<gene>
    <name evidence="3" type="primary">32</name>
    <name evidence="3" type="ORF">SEA_ARAXXI_32</name>
</gene>
<dbReference type="Gene3D" id="2.60.40.10">
    <property type="entry name" value="Immunoglobulins"/>
    <property type="match status" value="4"/>
</dbReference>
<dbReference type="EMBL" id="MN062711">
    <property type="protein sequence ID" value="QDP44851.1"/>
    <property type="molecule type" value="Genomic_DNA"/>
</dbReference>
<dbReference type="InterPro" id="IPR050964">
    <property type="entry name" value="Striated_Muscle_Regulatory"/>
</dbReference>
<accession>A0A516KT36</accession>
<keyword evidence="4" id="KW-1185">Reference proteome</keyword>
<dbReference type="RefSeq" id="YP_009850689.1">
    <property type="nucleotide sequence ID" value="NC_048801.1"/>
</dbReference>
<feature type="domain" description="Fibronectin type-III" evidence="2">
    <location>
        <begin position="140"/>
        <end position="237"/>
    </location>
</feature>